<dbReference type="GeneID" id="300178435"/>
<comment type="caution">
    <text evidence="1">The sequence shown here is derived from an EMBL/GenBank/DDBJ whole genome shotgun (WGS) entry which is preliminary data.</text>
</comment>
<reference evidence="1 2" key="1">
    <citation type="submission" date="2015-11" db="EMBL/GenBank/DDBJ databases">
        <title>Draft WGS of Vibrio toranzoniae.</title>
        <authorList>
            <person name="Lasa A."/>
            <person name="Romalde J.L."/>
        </authorList>
    </citation>
    <scope>NUCLEOTIDE SEQUENCE [LARGE SCALE GENOMIC DNA]</scope>
    <source>
        <strain evidence="1 2">Vb 10.8</strain>
    </source>
</reference>
<proteinExistence type="predicted"/>
<name>A0A109D4D1_9VIBR</name>
<protein>
    <submittedName>
        <fullName evidence="1">Uncharacterized protein</fullName>
    </submittedName>
</protein>
<organism evidence="1 2">
    <name type="scientific">Vibrio toranzoniae</name>
    <dbReference type="NCBI Taxonomy" id="1194427"/>
    <lineage>
        <taxon>Bacteria</taxon>
        <taxon>Pseudomonadati</taxon>
        <taxon>Pseudomonadota</taxon>
        <taxon>Gammaproteobacteria</taxon>
        <taxon>Vibrionales</taxon>
        <taxon>Vibrionaceae</taxon>
        <taxon>Vibrio</taxon>
    </lineage>
</organism>
<dbReference type="RefSeq" id="WP_060469824.1">
    <property type="nucleotide sequence ID" value="NZ_AP025514.1"/>
</dbReference>
<dbReference type="Proteomes" id="UP000057389">
    <property type="component" value="Unassembled WGS sequence"/>
</dbReference>
<evidence type="ECO:0000313" key="1">
    <source>
        <dbReference type="EMBL" id="KWT98693.1"/>
    </source>
</evidence>
<sequence>MSHPIYYNSIVHEAYYIEQLASASANHVSKLSESYNTEKAEEYSVSEYEIEYASYIEWLIETVSSHLILCATRTRVLQDSYDFSIEDNPQYSPDLEAFKHFEKVAEVIKGSFKPSLRECCNKIIHATSYDLVFAKNESGSEYWVGKCELKGSFNKKDWIIVLDATKFCFALRYYIDLIKHL</sequence>
<dbReference type="OrthoDB" id="3078277at2"/>
<keyword evidence="2" id="KW-1185">Reference proteome</keyword>
<gene>
    <name evidence="1" type="ORF">APQ14_19730</name>
</gene>
<dbReference type="EMBL" id="LMXU01000055">
    <property type="protein sequence ID" value="KWT98693.1"/>
    <property type="molecule type" value="Genomic_DNA"/>
</dbReference>
<dbReference type="AlphaFoldDB" id="A0A109D4D1"/>
<accession>A0A109D4D1</accession>
<evidence type="ECO:0000313" key="2">
    <source>
        <dbReference type="Proteomes" id="UP000057389"/>
    </source>
</evidence>